<evidence type="ECO:0000313" key="10">
    <source>
        <dbReference type="Proteomes" id="UP000769484"/>
    </source>
</evidence>
<dbReference type="Proteomes" id="UP000769484">
    <property type="component" value="Unassembled WGS sequence"/>
</dbReference>
<comment type="similarity">
    <text evidence="2">Belongs to the ETF beta-subunit/FixA family.</text>
</comment>
<sequence length="278" mass="29963">MRRRRMSVSENAYRIAVLTKYVPDTQFEQKLDDTLRVDRSESVMSELDEYAVEAAMQIVEAEDTDAANSAVIAFTLGAADASKGLRRALQLGAHEGVHILDDAFAGADALATSRIIAAALSTYEQEHGTFDLILTGMASTEGETSLVPVQVSELLGRTGISQVASLTVEGRTVRARRDLDTRSQHCETEMPALISVTDQVNTPRYPNFKALMAAKKKPITTVNAADIADELAKFGGSASTVTVIEAQAREERTAGETIVDEGDGGIQLVEFLASRNLI</sequence>
<comment type="cofactor">
    <cofactor evidence="1">
        <name>FAD</name>
        <dbReference type="ChEBI" id="CHEBI:57692"/>
    </cofactor>
</comment>
<organism evidence="9 10">
    <name type="scientific">Rothia dentocariosa</name>
    <dbReference type="NCBI Taxonomy" id="2047"/>
    <lineage>
        <taxon>Bacteria</taxon>
        <taxon>Bacillati</taxon>
        <taxon>Actinomycetota</taxon>
        <taxon>Actinomycetes</taxon>
        <taxon>Micrococcales</taxon>
        <taxon>Micrococcaceae</taxon>
        <taxon>Rothia</taxon>
    </lineage>
</organism>
<evidence type="ECO:0000256" key="4">
    <source>
        <dbReference type="ARBA" id="ARBA00016797"/>
    </source>
</evidence>
<dbReference type="AlphaFoldDB" id="A0A930KNE1"/>
<dbReference type="PANTHER" id="PTHR21294">
    <property type="entry name" value="ELECTRON TRANSFER FLAVOPROTEIN BETA-SUBUNIT"/>
    <property type="match status" value="1"/>
</dbReference>
<keyword evidence="5" id="KW-0813">Transport</keyword>
<name>A0A930KNE1_9MICC</name>
<evidence type="ECO:0000256" key="3">
    <source>
        <dbReference type="ARBA" id="ARBA00011355"/>
    </source>
</evidence>
<dbReference type="EMBL" id="JABZXJ010000019">
    <property type="protein sequence ID" value="MBF1649616.1"/>
    <property type="molecule type" value="Genomic_DNA"/>
</dbReference>
<dbReference type="Pfam" id="PF01012">
    <property type="entry name" value="ETF"/>
    <property type="match status" value="1"/>
</dbReference>
<evidence type="ECO:0000256" key="6">
    <source>
        <dbReference type="ARBA" id="ARBA00022982"/>
    </source>
</evidence>
<gene>
    <name evidence="9" type="ORF">HXO56_05925</name>
</gene>
<dbReference type="GO" id="GO:0009055">
    <property type="term" value="F:electron transfer activity"/>
    <property type="evidence" value="ECO:0007669"/>
    <property type="project" value="InterPro"/>
</dbReference>
<reference evidence="9" key="1">
    <citation type="submission" date="2020-04" db="EMBL/GenBank/DDBJ databases">
        <title>Deep metagenomics examines the oral microbiome during advanced dental caries in children, revealing novel taxa and co-occurrences with host molecules.</title>
        <authorList>
            <person name="Baker J.L."/>
            <person name="Morton J.T."/>
            <person name="Dinis M."/>
            <person name="Alvarez R."/>
            <person name="Tran N.C."/>
            <person name="Knight R."/>
            <person name="Edlund A."/>
        </authorList>
    </citation>
    <scope>NUCLEOTIDE SEQUENCE</scope>
    <source>
        <strain evidence="9">JCVI_47_bin.4</strain>
    </source>
</reference>
<dbReference type="PIRSF" id="PIRSF000090">
    <property type="entry name" value="Beta-ETF"/>
    <property type="match status" value="1"/>
</dbReference>
<feature type="domain" description="Electron transfer flavoprotein alpha/beta-subunit N-terminal" evidence="8">
    <location>
        <begin position="34"/>
        <end position="231"/>
    </location>
</feature>
<evidence type="ECO:0000256" key="1">
    <source>
        <dbReference type="ARBA" id="ARBA00001974"/>
    </source>
</evidence>
<evidence type="ECO:0000256" key="5">
    <source>
        <dbReference type="ARBA" id="ARBA00022448"/>
    </source>
</evidence>
<dbReference type="InterPro" id="IPR033948">
    <property type="entry name" value="ETF_beta_N"/>
</dbReference>
<dbReference type="PANTHER" id="PTHR21294:SF8">
    <property type="entry name" value="ELECTRON TRANSFER FLAVOPROTEIN SUBUNIT BETA"/>
    <property type="match status" value="1"/>
</dbReference>
<evidence type="ECO:0000259" key="8">
    <source>
        <dbReference type="SMART" id="SM00893"/>
    </source>
</evidence>
<accession>A0A930KNE1</accession>
<dbReference type="InterPro" id="IPR012255">
    <property type="entry name" value="ETF_b"/>
</dbReference>
<proteinExistence type="inferred from homology"/>
<dbReference type="GO" id="GO:0005829">
    <property type="term" value="C:cytosol"/>
    <property type="evidence" value="ECO:0007669"/>
    <property type="project" value="TreeGrafter"/>
</dbReference>
<evidence type="ECO:0000256" key="2">
    <source>
        <dbReference type="ARBA" id="ARBA00007557"/>
    </source>
</evidence>
<dbReference type="SMART" id="SM00893">
    <property type="entry name" value="ETF"/>
    <property type="match status" value="1"/>
</dbReference>
<evidence type="ECO:0000256" key="7">
    <source>
        <dbReference type="ARBA" id="ARBA00025649"/>
    </source>
</evidence>
<dbReference type="InterPro" id="IPR014729">
    <property type="entry name" value="Rossmann-like_a/b/a_fold"/>
</dbReference>
<protein>
    <recommendedName>
        <fullName evidence="4">Electron transfer flavoprotein subunit beta</fullName>
    </recommendedName>
</protein>
<dbReference type="Gene3D" id="3.40.50.620">
    <property type="entry name" value="HUPs"/>
    <property type="match status" value="1"/>
</dbReference>
<evidence type="ECO:0000313" key="9">
    <source>
        <dbReference type="EMBL" id="MBF1649616.1"/>
    </source>
</evidence>
<comment type="subunit">
    <text evidence="3">Heterodimer of an alpha and a beta subunit.</text>
</comment>
<dbReference type="InterPro" id="IPR014730">
    <property type="entry name" value="ETF_a/b_N"/>
</dbReference>
<dbReference type="SUPFAM" id="SSF52402">
    <property type="entry name" value="Adenine nucleotide alpha hydrolases-like"/>
    <property type="match status" value="1"/>
</dbReference>
<keyword evidence="6" id="KW-0249">Electron transport</keyword>
<dbReference type="CDD" id="cd01714">
    <property type="entry name" value="ETF_beta"/>
    <property type="match status" value="1"/>
</dbReference>
<comment type="caution">
    <text evidence="9">The sequence shown here is derived from an EMBL/GenBank/DDBJ whole genome shotgun (WGS) entry which is preliminary data.</text>
</comment>
<comment type="function">
    <text evidence="7">The electron transfer flavoprotein serves as a specific electron acceptor for other dehydrogenases. It transfers the electrons to the main respiratory chain via ETF-ubiquinone oxidoreductase (ETF dehydrogenase).</text>
</comment>